<feature type="non-terminal residue" evidence="1">
    <location>
        <position position="53"/>
    </location>
</feature>
<name>A0A9N9JVM0_9GLOM</name>
<organism evidence="1 2">
    <name type="scientific">Cetraspora pellucida</name>
    <dbReference type="NCBI Taxonomy" id="1433469"/>
    <lineage>
        <taxon>Eukaryota</taxon>
        <taxon>Fungi</taxon>
        <taxon>Fungi incertae sedis</taxon>
        <taxon>Mucoromycota</taxon>
        <taxon>Glomeromycotina</taxon>
        <taxon>Glomeromycetes</taxon>
        <taxon>Diversisporales</taxon>
        <taxon>Gigasporaceae</taxon>
        <taxon>Cetraspora</taxon>
    </lineage>
</organism>
<reference evidence="1" key="1">
    <citation type="submission" date="2021-06" db="EMBL/GenBank/DDBJ databases">
        <authorList>
            <person name="Kallberg Y."/>
            <person name="Tangrot J."/>
            <person name="Rosling A."/>
        </authorList>
    </citation>
    <scope>NUCLEOTIDE SEQUENCE</scope>
    <source>
        <strain evidence="1">FL966</strain>
    </source>
</reference>
<keyword evidence="2" id="KW-1185">Reference proteome</keyword>
<protein>
    <submittedName>
        <fullName evidence="1">16457_t:CDS:1</fullName>
    </submittedName>
</protein>
<accession>A0A9N9JVM0</accession>
<sequence length="53" mass="6125">INSNKIIIPVLVISKADDGSDTDEKTSDDISDYFVDAEEWTRNFFNLDIFLFH</sequence>
<dbReference type="EMBL" id="CAJVQA010028915">
    <property type="protein sequence ID" value="CAG8795678.1"/>
    <property type="molecule type" value="Genomic_DNA"/>
</dbReference>
<dbReference type="Proteomes" id="UP000789759">
    <property type="component" value="Unassembled WGS sequence"/>
</dbReference>
<dbReference type="OrthoDB" id="2454283at2759"/>
<dbReference type="AlphaFoldDB" id="A0A9N9JVM0"/>
<comment type="caution">
    <text evidence="1">The sequence shown here is derived from an EMBL/GenBank/DDBJ whole genome shotgun (WGS) entry which is preliminary data.</text>
</comment>
<gene>
    <name evidence="1" type="ORF">CPELLU_LOCUS17322</name>
</gene>
<proteinExistence type="predicted"/>
<evidence type="ECO:0000313" key="1">
    <source>
        <dbReference type="EMBL" id="CAG8795678.1"/>
    </source>
</evidence>
<evidence type="ECO:0000313" key="2">
    <source>
        <dbReference type="Proteomes" id="UP000789759"/>
    </source>
</evidence>